<evidence type="ECO:0000313" key="7">
    <source>
        <dbReference type="Proteomes" id="UP001501747"/>
    </source>
</evidence>
<dbReference type="InterPro" id="IPR043504">
    <property type="entry name" value="Peptidase_S1_PA_chymotrypsin"/>
</dbReference>
<dbReference type="CDD" id="cd00190">
    <property type="entry name" value="Tryp_SPc"/>
    <property type="match status" value="1"/>
</dbReference>
<proteinExistence type="inferred from homology"/>
<reference evidence="7" key="1">
    <citation type="journal article" date="2019" name="Int. J. Syst. Evol. Microbiol.">
        <title>The Global Catalogue of Microorganisms (GCM) 10K type strain sequencing project: providing services to taxonomists for standard genome sequencing and annotation.</title>
        <authorList>
            <consortium name="The Broad Institute Genomics Platform"/>
            <consortium name="The Broad Institute Genome Sequencing Center for Infectious Disease"/>
            <person name="Wu L."/>
            <person name="Ma J."/>
        </authorList>
    </citation>
    <scope>NUCLEOTIDE SEQUENCE [LARGE SCALE GENOMIC DNA]</scope>
    <source>
        <strain evidence="7">JCM 17342</strain>
    </source>
</reference>
<accession>A0ABP7TDR7</accession>
<dbReference type="InterPro" id="IPR001254">
    <property type="entry name" value="Trypsin_dom"/>
</dbReference>
<feature type="chain" id="PRO_5047480431" description="Peptidase S1 domain-containing protein" evidence="4">
    <location>
        <begin position="22"/>
        <end position="308"/>
    </location>
</feature>
<keyword evidence="7" id="KW-1185">Reference proteome</keyword>
<dbReference type="InterPro" id="IPR018114">
    <property type="entry name" value="TRYPSIN_HIS"/>
</dbReference>
<dbReference type="SMART" id="SM00020">
    <property type="entry name" value="Tryp_SPc"/>
    <property type="match status" value="1"/>
</dbReference>
<dbReference type="PROSITE" id="PS50240">
    <property type="entry name" value="TRYPSIN_DOM"/>
    <property type="match status" value="1"/>
</dbReference>
<keyword evidence="4" id="KW-0732">Signal</keyword>
<evidence type="ECO:0000259" key="5">
    <source>
        <dbReference type="PROSITE" id="PS50240"/>
    </source>
</evidence>
<dbReference type="InterPro" id="IPR050430">
    <property type="entry name" value="Peptidase_S1"/>
</dbReference>
<protein>
    <recommendedName>
        <fullName evidence="5">Peptidase S1 domain-containing protein</fullName>
    </recommendedName>
</protein>
<keyword evidence="3" id="KW-0720">Serine protease</keyword>
<feature type="signal peptide" evidence="4">
    <location>
        <begin position="1"/>
        <end position="21"/>
    </location>
</feature>
<dbReference type="Proteomes" id="UP001501747">
    <property type="component" value="Unassembled WGS sequence"/>
</dbReference>
<dbReference type="InterPro" id="IPR009003">
    <property type="entry name" value="Peptidase_S1_PA"/>
</dbReference>
<gene>
    <name evidence="6" type="ORF">GCM10022247_56580</name>
</gene>
<evidence type="ECO:0000256" key="3">
    <source>
        <dbReference type="RuleBase" id="RU363034"/>
    </source>
</evidence>
<keyword evidence="3" id="KW-0378">Hydrolase</keyword>
<dbReference type="PRINTS" id="PR00722">
    <property type="entry name" value="CHYMOTRYPSIN"/>
</dbReference>
<dbReference type="InterPro" id="IPR033116">
    <property type="entry name" value="TRYPSIN_SER"/>
</dbReference>
<dbReference type="SUPFAM" id="SSF50494">
    <property type="entry name" value="Trypsin-like serine proteases"/>
    <property type="match status" value="1"/>
</dbReference>
<comment type="similarity">
    <text evidence="1">Belongs to the peptidase S1 family.</text>
</comment>
<evidence type="ECO:0000256" key="1">
    <source>
        <dbReference type="ARBA" id="ARBA00007664"/>
    </source>
</evidence>
<dbReference type="Gene3D" id="2.40.10.10">
    <property type="entry name" value="Trypsin-like serine proteases"/>
    <property type="match status" value="1"/>
</dbReference>
<keyword evidence="2" id="KW-1015">Disulfide bond</keyword>
<dbReference type="PANTHER" id="PTHR24276">
    <property type="entry name" value="POLYSERASE-RELATED"/>
    <property type="match status" value="1"/>
</dbReference>
<dbReference type="InterPro" id="IPR001314">
    <property type="entry name" value="Peptidase_S1A"/>
</dbReference>
<evidence type="ECO:0000313" key="6">
    <source>
        <dbReference type="EMBL" id="GAA4024845.1"/>
    </source>
</evidence>
<keyword evidence="3" id="KW-0645">Protease</keyword>
<dbReference type="PROSITE" id="PS00135">
    <property type="entry name" value="TRYPSIN_SER"/>
    <property type="match status" value="1"/>
</dbReference>
<dbReference type="PANTHER" id="PTHR24276:SF98">
    <property type="entry name" value="FI18310P1-RELATED"/>
    <property type="match status" value="1"/>
</dbReference>
<dbReference type="PROSITE" id="PS00134">
    <property type="entry name" value="TRYPSIN_HIS"/>
    <property type="match status" value="1"/>
</dbReference>
<dbReference type="Pfam" id="PF00089">
    <property type="entry name" value="Trypsin"/>
    <property type="match status" value="1"/>
</dbReference>
<sequence length="308" mass="31471">MRRIAAVLLAVLNLAVSTLPAPNPPAPNLAVPNVSAPSLAAPNLPAPTVSAPNLTMPSLPALDMAALNTPVPAPASPPSTPDIVGGTPASAEAHPWLVGLLDVNGTFFCGGTLASPMKVITAAHCIGRKQPADLKVVQGRTQMAGSAGRVLKVASAWVHPAFRTVIEGDDIAVLTLAEPAFVLPLTVASPQDFLAYWPGLPATVFGWGRVFDSGPVSTVLLSVAVPLVDDLTCKAAYPSYNPQKMVCAGRAQGGADACQGDSGGPLVVGDRLIGVVSWGEGCGMPGKPGVYSRVSTYQPLIRQQLGLS</sequence>
<evidence type="ECO:0000256" key="2">
    <source>
        <dbReference type="ARBA" id="ARBA00023157"/>
    </source>
</evidence>
<name>A0ABP7TDR7_9PSEU</name>
<evidence type="ECO:0000256" key="4">
    <source>
        <dbReference type="SAM" id="SignalP"/>
    </source>
</evidence>
<organism evidence="6 7">
    <name type="scientific">Allokutzneria multivorans</name>
    <dbReference type="NCBI Taxonomy" id="1142134"/>
    <lineage>
        <taxon>Bacteria</taxon>
        <taxon>Bacillati</taxon>
        <taxon>Actinomycetota</taxon>
        <taxon>Actinomycetes</taxon>
        <taxon>Pseudonocardiales</taxon>
        <taxon>Pseudonocardiaceae</taxon>
        <taxon>Allokutzneria</taxon>
    </lineage>
</organism>
<feature type="domain" description="Peptidase S1" evidence="5">
    <location>
        <begin position="83"/>
        <end position="306"/>
    </location>
</feature>
<dbReference type="EMBL" id="BAABAL010000019">
    <property type="protein sequence ID" value="GAA4024845.1"/>
    <property type="molecule type" value="Genomic_DNA"/>
</dbReference>
<dbReference type="RefSeq" id="WP_344881151.1">
    <property type="nucleotide sequence ID" value="NZ_BAABAL010000019.1"/>
</dbReference>
<comment type="caution">
    <text evidence="6">The sequence shown here is derived from an EMBL/GenBank/DDBJ whole genome shotgun (WGS) entry which is preliminary data.</text>
</comment>